<organism evidence="1 2">
    <name type="scientific">Scortum barcoo</name>
    <name type="common">barcoo grunter</name>
    <dbReference type="NCBI Taxonomy" id="214431"/>
    <lineage>
        <taxon>Eukaryota</taxon>
        <taxon>Metazoa</taxon>
        <taxon>Chordata</taxon>
        <taxon>Craniata</taxon>
        <taxon>Vertebrata</taxon>
        <taxon>Euteleostomi</taxon>
        <taxon>Actinopterygii</taxon>
        <taxon>Neopterygii</taxon>
        <taxon>Teleostei</taxon>
        <taxon>Neoteleostei</taxon>
        <taxon>Acanthomorphata</taxon>
        <taxon>Eupercaria</taxon>
        <taxon>Centrarchiformes</taxon>
        <taxon>Terapontoidei</taxon>
        <taxon>Terapontidae</taxon>
        <taxon>Scortum</taxon>
    </lineage>
</organism>
<evidence type="ECO:0000313" key="1">
    <source>
        <dbReference type="EMBL" id="KAI3357584.1"/>
    </source>
</evidence>
<protein>
    <submittedName>
        <fullName evidence="1">Uncharacterized protein</fullName>
    </submittedName>
</protein>
<reference evidence="1" key="1">
    <citation type="submission" date="2022-04" db="EMBL/GenBank/DDBJ databases">
        <title>Jade perch genome.</title>
        <authorList>
            <person name="Chao B."/>
        </authorList>
    </citation>
    <scope>NUCLEOTIDE SEQUENCE</scope>
    <source>
        <strain evidence="1">CB-2022</strain>
    </source>
</reference>
<accession>A0ACB8VPY4</accession>
<dbReference type="Proteomes" id="UP000831701">
    <property type="component" value="Chromosome 19"/>
</dbReference>
<gene>
    <name evidence="1" type="ORF">L3Q82_015995</name>
</gene>
<sequence>MDRHPQMCVRFSLKGSHNVSCPFLPDMSSWEVDIRLGRKSVLLYLTSSGPAKFSAQLCVLNEMGCTPLGLIHSVTMEGSNSEMRIDVPAHFLANRPCVQVWQSDPALYGRRILCPDYTHSRFGIYAMAVLIFVVIAALLGIFIHRFTKSAWAGQLCIQKPVLLVCSSEQSAHVSAVCALASILQGELSATVHMALWSQTSQTLARSRSGVADLGPLPWLYGQWEAVRKAQGKVLIIWSPEAKETYERWREKRANVDKDKTKTEEGSKAEGKHEKIRAEAEKGLKLNGKRLGKWKKEEVAGNKDCVELCDSKDWCTQVEPSAVIAPVFTAALACLEGALQGCKGQGVAFVYFQGLCHNRDIPKAFRGIPRYCLPQDFSGLIQELGSTRKWTKTGQFGWHCWPRLLSKVLSVWLARQLAQRLQTLLPQTQGKKRQGPSVTSSMSDKTQSRLKLPPAANMAGPGTPQEHEPLHPVVEAHSKRNGSRAPPGSTRPSAAAAAAALDVREREGARGDHRTWTRLQRVSQFAAALPDPDDTVNVTHMQLKATLCCAAQRDCITCVQITITVQGNLAINLVSSIWSAKVTQLDLFFLSQYTLSLLFVTALVNVCRSSPGTYDICKTLQFKLRHSSLDGASQPPTHKLLLTEEAEFGAPVVVSVYPHSDEAHGIQNITIPSLHEGEVKCCNMTPRLQAVTDHQRNKVLLRLENTNANQDELMIQMFWNEMPGDVLAWPKNKTEMVTSANSVAPCLCFKMRWKGKELYRESCPFKNQQDALERMQRNVSVSLVESQTREGGTVLSWNVTAPCRLEAEVWLCKKDSAGGQCEEVMGSRQRLHNHTPAGWSAGPNRHWIKILGVESYLEPHCPFASHVWRWLKEDDVKGAVGGGHVVLLYPPDDNQAFPELMCHLGSSLQALGFSVSLDLWSQAELSVLGPVPWLHSRLNRLQRQGGKVVLVLTQTAWIKAEEWGARSWESTRDVEEEGAERSYAASSPCVDVFTASLSCILADYLQGRAGERFMLVQFESLPPEPPGGFRPLPELFRGLHVYSLPSQSLGFLTELAGARQMATASARRKRAGGLRMASRALARALKVALQNVKVCLRLREAAGSPTISGGAADLQRELSVVRVQTAPCQTCRKLTESFIKGLEKTANKNFGGGNTAWEEEKLAKYARSETRLLEIVEAACEKTDFECNQLLEQIEDQVETWWFHRQQEAPDLFEWLCIEELRLCCPPGRFGPDCKECPSGPGGVCGGLGRCEGEGTRLGDGECVCDPGYSGHLCQSCADGYYREKSSNDSAGACAACYHSCKKCAGPQDYKCLDCKPGWILHDNKCVDIDECGTELARCPSNTYCHNTEGSYECRGCDQACVGCMGSGPARCKKCSRGYRLKGAKCLDIDECSERAIACPGLNEACINEEGSFHCDCADGFIRRDSICVENKPPAGPEKGLFDDMTDDEVLVLQQMFFGVVICALATLAAKL</sequence>
<comment type="caution">
    <text evidence="1">The sequence shown here is derived from an EMBL/GenBank/DDBJ whole genome shotgun (WGS) entry which is preliminary data.</text>
</comment>
<dbReference type="EMBL" id="CM041549">
    <property type="protein sequence ID" value="KAI3357584.1"/>
    <property type="molecule type" value="Genomic_DNA"/>
</dbReference>
<name>A0ACB8VPY4_9TELE</name>
<evidence type="ECO:0000313" key="2">
    <source>
        <dbReference type="Proteomes" id="UP000831701"/>
    </source>
</evidence>
<proteinExistence type="predicted"/>
<feature type="non-terminal residue" evidence="1">
    <location>
        <position position="1471"/>
    </location>
</feature>
<keyword evidence="2" id="KW-1185">Reference proteome</keyword>